<dbReference type="Proteomes" id="UP001266305">
    <property type="component" value="Unassembled WGS sequence"/>
</dbReference>
<accession>A0ABQ9VQ00</accession>
<keyword evidence="5" id="KW-1185">Reference proteome</keyword>
<dbReference type="Pfam" id="PF00616">
    <property type="entry name" value="RasGAP"/>
    <property type="match status" value="1"/>
</dbReference>
<dbReference type="EMBL" id="JASSZA010000005">
    <property type="protein sequence ID" value="KAK2111451.1"/>
    <property type="molecule type" value="Genomic_DNA"/>
</dbReference>
<proteinExistence type="predicted"/>
<dbReference type="InterPro" id="IPR001936">
    <property type="entry name" value="RasGAP_dom"/>
</dbReference>
<feature type="domain" description="Ras-GAP" evidence="3">
    <location>
        <begin position="396"/>
        <end position="492"/>
    </location>
</feature>
<dbReference type="SUPFAM" id="SSF48350">
    <property type="entry name" value="GTPase activation domain, GAP"/>
    <property type="match status" value="1"/>
</dbReference>
<evidence type="ECO:0000256" key="1">
    <source>
        <dbReference type="ARBA" id="ARBA00022468"/>
    </source>
</evidence>
<evidence type="ECO:0000313" key="5">
    <source>
        <dbReference type="Proteomes" id="UP001266305"/>
    </source>
</evidence>
<dbReference type="PANTHER" id="PTHR10194">
    <property type="entry name" value="RAS GTPASE-ACTIVATING PROTEINS"/>
    <property type="match status" value="1"/>
</dbReference>
<comment type="caution">
    <text evidence="4">The sequence shown here is derived from an EMBL/GenBank/DDBJ whole genome shotgun (WGS) entry which is preliminary data.</text>
</comment>
<sequence length="492" mass="54810">MEDGQAAESLHKTIVKRRMSHVSGGGSIDLSDTDSLQEWINMTGFLCALGGVCLQQRSNSGLATYSPPMGPVSERKGSMISVMSSEGNTDTPVSKFMDRLLSLMVCNHEKVGLQIRTNVKDLVGLELSPALYPMLFNKLKNTISKFFDSQGQVLLTDTNTQFVEQTIAIMKNLLDNHTEGSSEHLGQASIETMMLNLVRNKMVEYLTDWVMGTSNQAADDDVKCLTRDLDQASMEAVVSLLAGLPLQPEEGDGVELMEAKSQLFLKYFTLFMNLLNDCSEVEDENAQTGGRKRGMSRRLASLRHCTVLAMSNLLNANVDSGLMHSIGLGYHKDLQTRATFMEVLTKILQQGTEFDTLAETVLADRFERLVELVTMMGDQGELPIAMALANVVPCSQWDELARVLVTLFDSRHLLYQLLWNMFSKEVELADSMQTLFRGNSLASKIMTFCFKVYGATYLQKLLDPLLRIVITSSDWQHVSFEVDPTRVQHGKL</sequence>
<dbReference type="PANTHER" id="PTHR10194:SF142">
    <property type="entry name" value="NEUROFIBROMIN"/>
    <property type="match status" value="1"/>
</dbReference>
<evidence type="ECO:0000259" key="3">
    <source>
        <dbReference type="PROSITE" id="PS50018"/>
    </source>
</evidence>
<dbReference type="InterPro" id="IPR008936">
    <property type="entry name" value="Rho_GTPase_activation_prot"/>
</dbReference>
<organism evidence="4 5">
    <name type="scientific">Saguinus oedipus</name>
    <name type="common">Cotton-top tamarin</name>
    <name type="synonym">Oedipomidas oedipus</name>
    <dbReference type="NCBI Taxonomy" id="9490"/>
    <lineage>
        <taxon>Eukaryota</taxon>
        <taxon>Metazoa</taxon>
        <taxon>Chordata</taxon>
        <taxon>Craniata</taxon>
        <taxon>Vertebrata</taxon>
        <taxon>Euteleostomi</taxon>
        <taxon>Mammalia</taxon>
        <taxon>Eutheria</taxon>
        <taxon>Euarchontoglires</taxon>
        <taxon>Primates</taxon>
        <taxon>Haplorrhini</taxon>
        <taxon>Platyrrhini</taxon>
        <taxon>Cebidae</taxon>
        <taxon>Callitrichinae</taxon>
        <taxon>Saguinus</taxon>
    </lineage>
</organism>
<dbReference type="Gene3D" id="1.10.506.10">
    <property type="entry name" value="GTPase Activation - p120gap, domain 1"/>
    <property type="match status" value="1"/>
</dbReference>
<keyword evidence="1" id="KW-0343">GTPase activation</keyword>
<reference evidence="4 5" key="1">
    <citation type="submission" date="2023-05" db="EMBL/GenBank/DDBJ databases">
        <title>B98-5 Cell Line De Novo Hybrid Assembly: An Optical Mapping Approach.</title>
        <authorList>
            <person name="Kananen K."/>
            <person name="Auerbach J.A."/>
            <person name="Kautto E."/>
            <person name="Blachly J.S."/>
        </authorList>
    </citation>
    <scope>NUCLEOTIDE SEQUENCE [LARGE SCALE GENOMIC DNA]</scope>
    <source>
        <strain evidence="4">B95-8</strain>
        <tissue evidence="4">Cell line</tissue>
    </source>
</reference>
<dbReference type="PROSITE" id="PS50018">
    <property type="entry name" value="RAS_GTPASE_ACTIV_2"/>
    <property type="match status" value="1"/>
</dbReference>
<name>A0ABQ9VQ00_SAGOE</name>
<gene>
    <name evidence="4" type="primary">NF1_1</name>
    <name evidence="4" type="ORF">P7K49_011197</name>
</gene>
<evidence type="ECO:0000256" key="2">
    <source>
        <dbReference type="ARBA" id="ARBA00022553"/>
    </source>
</evidence>
<keyword evidence="2" id="KW-0597">Phosphoprotein</keyword>
<evidence type="ECO:0000313" key="4">
    <source>
        <dbReference type="EMBL" id="KAK2111451.1"/>
    </source>
</evidence>
<protein>
    <submittedName>
        <fullName evidence="4">Neurofibromin 1</fullName>
    </submittedName>
</protein>
<dbReference type="InterPro" id="IPR039360">
    <property type="entry name" value="Ras_GTPase"/>
</dbReference>